<dbReference type="SUPFAM" id="SSF50978">
    <property type="entry name" value="WD40 repeat-like"/>
    <property type="match status" value="1"/>
</dbReference>
<feature type="compositionally biased region" description="Low complexity" evidence="9">
    <location>
        <begin position="512"/>
        <end position="523"/>
    </location>
</feature>
<proteinExistence type="inferred from homology"/>
<evidence type="ECO:0000259" key="10">
    <source>
        <dbReference type="Pfam" id="PF17120"/>
    </source>
</evidence>
<feature type="region of interest" description="Disordered" evidence="9">
    <location>
        <begin position="512"/>
        <end position="560"/>
    </location>
</feature>
<dbReference type="InterPro" id="IPR001680">
    <property type="entry name" value="WD40_rpt"/>
</dbReference>
<dbReference type="InParanoid" id="A0A6P8IUS7"/>
<evidence type="ECO:0000313" key="12">
    <source>
        <dbReference type="RefSeq" id="XP_031570799.1"/>
    </source>
</evidence>
<evidence type="ECO:0000256" key="7">
    <source>
        <dbReference type="ARBA" id="ARBA00040269"/>
    </source>
</evidence>
<organism evidence="11 12">
    <name type="scientific">Actinia tenebrosa</name>
    <name type="common">Australian red waratah sea anemone</name>
    <dbReference type="NCBI Taxonomy" id="6105"/>
    <lineage>
        <taxon>Eukaryota</taxon>
        <taxon>Metazoa</taxon>
        <taxon>Cnidaria</taxon>
        <taxon>Anthozoa</taxon>
        <taxon>Hexacorallia</taxon>
        <taxon>Actiniaria</taxon>
        <taxon>Actiniidae</taxon>
        <taxon>Actinia</taxon>
    </lineage>
</organism>
<dbReference type="Gene3D" id="2.130.10.10">
    <property type="entry name" value="YVTN repeat-like/Quinoprotein amine dehydrogenase"/>
    <property type="match status" value="1"/>
</dbReference>
<evidence type="ECO:0000256" key="1">
    <source>
        <dbReference type="ARBA" id="ARBA00008134"/>
    </source>
</evidence>
<dbReference type="GO" id="GO:0008270">
    <property type="term" value="F:zinc ion binding"/>
    <property type="evidence" value="ECO:0007669"/>
    <property type="project" value="UniProtKB-KW"/>
</dbReference>
<feature type="repeat" description="WD" evidence="8">
    <location>
        <begin position="212"/>
        <end position="247"/>
    </location>
</feature>
<dbReference type="PROSITE" id="PS00678">
    <property type="entry name" value="WD_REPEATS_1"/>
    <property type="match status" value="1"/>
</dbReference>
<reference evidence="12" key="1">
    <citation type="submission" date="2025-08" db="UniProtKB">
        <authorList>
            <consortium name="RefSeq"/>
        </authorList>
    </citation>
    <scope>IDENTIFICATION</scope>
    <source>
        <tissue evidence="12">Tentacle</tissue>
    </source>
</reference>
<evidence type="ECO:0000256" key="2">
    <source>
        <dbReference type="ARBA" id="ARBA00022574"/>
    </source>
</evidence>
<dbReference type="GO" id="GO:0061700">
    <property type="term" value="C:GATOR2 complex"/>
    <property type="evidence" value="ECO:0007669"/>
    <property type="project" value="TreeGrafter"/>
</dbReference>
<dbReference type="InterPro" id="IPR049566">
    <property type="entry name" value="WDR59_RTC1-like_RING_Znf"/>
</dbReference>
<dbReference type="AlphaFoldDB" id="A0A6P8IUS7"/>
<keyword evidence="2 8" id="KW-0853">WD repeat</keyword>
<name>A0A6P8IUS7_ACTTE</name>
<evidence type="ECO:0000256" key="6">
    <source>
        <dbReference type="ARBA" id="ARBA00022833"/>
    </source>
</evidence>
<evidence type="ECO:0000256" key="8">
    <source>
        <dbReference type="PROSITE-ProRule" id="PRU00221"/>
    </source>
</evidence>
<dbReference type="GeneID" id="116305103"/>
<keyword evidence="5" id="KW-0863">Zinc-finger</keyword>
<evidence type="ECO:0000256" key="4">
    <source>
        <dbReference type="ARBA" id="ARBA00022737"/>
    </source>
</evidence>
<dbReference type="GO" id="GO:0005829">
    <property type="term" value="C:cytosol"/>
    <property type="evidence" value="ECO:0007669"/>
    <property type="project" value="TreeGrafter"/>
</dbReference>
<dbReference type="GO" id="GO:0005774">
    <property type="term" value="C:vacuolar membrane"/>
    <property type="evidence" value="ECO:0007669"/>
    <property type="project" value="TreeGrafter"/>
</dbReference>
<dbReference type="InterPro" id="IPR037590">
    <property type="entry name" value="WDR24"/>
</dbReference>
<gene>
    <name evidence="12" type="primary">LOC116305103</name>
</gene>
<dbReference type="Proteomes" id="UP000515163">
    <property type="component" value="Unplaced"/>
</dbReference>
<feature type="compositionally biased region" description="Polar residues" evidence="9">
    <location>
        <begin position="530"/>
        <end position="542"/>
    </location>
</feature>
<evidence type="ECO:0000256" key="3">
    <source>
        <dbReference type="ARBA" id="ARBA00022723"/>
    </source>
</evidence>
<dbReference type="InterPro" id="IPR015943">
    <property type="entry name" value="WD40/YVTN_repeat-like_dom_sf"/>
</dbReference>
<keyword evidence="4" id="KW-0677">Repeat</keyword>
<dbReference type="InterPro" id="IPR019775">
    <property type="entry name" value="WD40_repeat_CS"/>
</dbReference>
<dbReference type="GO" id="GO:0016239">
    <property type="term" value="P:positive regulation of macroautophagy"/>
    <property type="evidence" value="ECO:0007669"/>
    <property type="project" value="TreeGrafter"/>
</dbReference>
<dbReference type="GO" id="GO:1904263">
    <property type="term" value="P:positive regulation of TORC1 signaling"/>
    <property type="evidence" value="ECO:0007669"/>
    <property type="project" value="TreeGrafter"/>
</dbReference>
<feature type="repeat" description="WD" evidence="8">
    <location>
        <begin position="124"/>
        <end position="166"/>
    </location>
</feature>
<sequence length="737" mass="82170">MSWEIVERPSIQEMAKVQDKGLMGCPSKTSFITLDGPINSFCSSKDGSQIAVAGRNVFKIISVDQDHLQEKINLRVGRINLNFSITDVQWHPVEDHILATAAGNGAVVIWNLNKITKQKQELVFSEHKRTVNRIKFHPVETNLLLSAGQDGNMKCFDLRKQSVAFTCGSKNSDIIRDVEFSPFDGKLFTAACETGNVQMWDMRRTDMHYHQFMAHNGPIFTIDWHPEERNWIATGGRDKFVKVWDVQCKASSLFNDGLHGIQAITSVGRIKWRPQRKYQIASVSLLVDFDIHIWDMRRPYIPYATFNEHKDTPTGIMWRQTGRGRDPIVLLSCSKDSTLYQHVFSDANHPVDDAPPVAISLNVNGDLSYAMCDQITNIATQTNSIKMSRGLHIPSSGNSLSQFRKKFHDISDNFTARASSSLFVCTNNTPLKDDCFKILAKSYKLSGRSFSELCEHNNNVASSLSLHKHAKTWSILNALYSHSISKAVPTGGIGGGIGPTVGNTDVQTVPTTAAVSSSTQPTAINPKADTMTSQTGPLQDQSTLHDDDESSSSSSEDEVPKLMSIASGGNQGRFLPKWDFTSLIVDVLQHFAEEGDVQMSASLLIVLGDRIRHKIDEQTQELWLMSYIDLLRRLEMWSVANEITKLSSLPIVNTQNLQSTTVYASCGRCNKPLSKSGWFCKRCMSLIEPCSLCHLSVRGSYVWCQGCGHGGHLTHIQEWFSNNIWCPAGCGHICEFM</sequence>
<evidence type="ECO:0000256" key="5">
    <source>
        <dbReference type="ARBA" id="ARBA00022771"/>
    </source>
</evidence>
<dbReference type="RefSeq" id="XP_031570799.1">
    <property type="nucleotide sequence ID" value="XM_031714939.1"/>
</dbReference>
<accession>A0A6P8IUS7</accession>
<dbReference type="Pfam" id="PF17120">
    <property type="entry name" value="zf-RING_16"/>
    <property type="match status" value="1"/>
</dbReference>
<feature type="domain" description="WDR59/RTC1-like RING zinc finger" evidence="10">
    <location>
        <begin position="689"/>
        <end position="735"/>
    </location>
</feature>
<dbReference type="PROSITE" id="PS50294">
    <property type="entry name" value="WD_REPEATS_REGION"/>
    <property type="match status" value="1"/>
</dbReference>
<comment type="similarity">
    <text evidence="1">Belongs to the WD repeat WDR24 family.</text>
</comment>
<dbReference type="InterPro" id="IPR036322">
    <property type="entry name" value="WD40_repeat_dom_sf"/>
</dbReference>
<dbReference type="PANTHER" id="PTHR46200">
    <property type="entry name" value="GATOR COMPLEX PROTEIN WDR24"/>
    <property type="match status" value="1"/>
</dbReference>
<keyword evidence="6" id="KW-0862">Zinc</keyword>
<dbReference type="PANTHER" id="PTHR46200:SF1">
    <property type="entry name" value="GATOR COMPLEX PROTEIN WDR24"/>
    <property type="match status" value="1"/>
</dbReference>
<evidence type="ECO:0000313" key="11">
    <source>
        <dbReference type="Proteomes" id="UP000515163"/>
    </source>
</evidence>
<dbReference type="CDD" id="cd16693">
    <property type="entry name" value="mRING-H2-C3H3C2_WDR24"/>
    <property type="match status" value="1"/>
</dbReference>
<dbReference type="FunCoup" id="A0A6P8IUS7">
    <property type="interactions" value="2361"/>
</dbReference>
<dbReference type="GO" id="GO:0034198">
    <property type="term" value="P:cellular response to amino acid starvation"/>
    <property type="evidence" value="ECO:0007669"/>
    <property type="project" value="TreeGrafter"/>
</dbReference>
<dbReference type="KEGG" id="aten:116305103"/>
<evidence type="ECO:0000256" key="9">
    <source>
        <dbReference type="SAM" id="MobiDB-lite"/>
    </source>
</evidence>
<dbReference type="OrthoDB" id="60955at2759"/>
<dbReference type="PROSITE" id="PS50082">
    <property type="entry name" value="WD_REPEATS_2"/>
    <property type="match status" value="2"/>
</dbReference>
<dbReference type="Pfam" id="PF00400">
    <property type="entry name" value="WD40"/>
    <property type="match status" value="2"/>
</dbReference>
<keyword evidence="3" id="KW-0479">Metal-binding</keyword>
<protein>
    <recommendedName>
        <fullName evidence="7">GATOR2 complex protein WDR24</fullName>
    </recommendedName>
</protein>
<dbReference type="SMART" id="SM00320">
    <property type="entry name" value="WD40"/>
    <property type="match status" value="6"/>
</dbReference>
<keyword evidence="11" id="KW-1185">Reference proteome</keyword>